<evidence type="ECO:0000256" key="16">
    <source>
        <dbReference type="SAM" id="MobiDB-lite"/>
    </source>
</evidence>
<dbReference type="FunFam" id="3.40.630.30:FF:000070">
    <property type="entry name" value="Acetylglutamate kinase"/>
    <property type="match status" value="1"/>
</dbReference>
<evidence type="ECO:0000256" key="9">
    <source>
        <dbReference type="ARBA" id="ARBA00022946"/>
    </source>
</evidence>
<keyword evidence="8" id="KW-0808">Transferase</keyword>
<dbReference type="Gene3D" id="3.40.630.30">
    <property type="match status" value="1"/>
</dbReference>
<dbReference type="InterPro" id="IPR000182">
    <property type="entry name" value="GNAT_dom"/>
</dbReference>
<evidence type="ECO:0000256" key="12">
    <source>
        <dbReference type="ARBA" id="ARBA00030322"/>
    </source>
</evidence>
<evidence type="ECO:0000313" key="20">
    <source>
        <dbReference type="Proteomes" id="UP001388673"/>
    </source>
</evidence>
<organism evidence="19 20">
    <name type="scientific">Kwoniella newhampshirensis</name>
    <dbReference type="NCBI Taxonomy" id="1651941"/>
    <lineage>
        <taxon>Eukaryota</taxon>
        <taxon>Fungi</taxon>
        <taxon>Dikarya</taxon>
        <taxon>Basidiomycota</taxon>
        <taxon>Agaricomycotina</taxon>
        <taxon>Tremellomycetes</taxon>
        <taxon>Tremellales</taxon>
        <taxon>Cryptococcaceae</taxon>
        <taxon>Kwoniella</taxon>
    </lineage>
</organism>
<dbReference type="GO" id="GO:0005759">
    <property type="term" value="C:mitochondrial matrix"/>
    <property type="evidence" value="ECO:0007669"/>
    <property type="project" value="TreeGrafter"/>
</dbReference>
<evidence type="ECO:0000256" key="5">
    <source>
        <dbReference type="ARBA" id="ARBA00012697"/>
    </source>
</evidence>
<evidence type="ECO:0000256" key="4">
    <source>
        <dbReference type="ARBA" id="ARBA00008694"/>
    </source>
</evidence>
<reference evidence="19 20" key="1">
    <citation type="journal article" date="2024" name="bioRxiv">
        <title>Comparative genomics of Cryptococcus and Kwoniella reveals pathogenesis evolution and contrasting karyotype dynamics via intercentromeric recombination or chromosome fusion.</title>
        <authorList>
            <person name="Coelho M.A."/>
            <person name="David-Palma M."/>
            <person name="Shea T."/>
            <person name="Bowers K."/>
            <person name="McGinley-Smith S."/>
            <person name="Mohammad A.W."/>
            <person name="Gnirke A."/>
            <person name="Yurkov A.M."/>
            <person name="Nowrousian M."/>
            <person name="Sun S."/>
            <person name="Cuomo C.A."/>
            <person name="Heitman J."/>
        </authorList>
    </citation>
    <scope>NUCLEOTIDE SEQUENCE [LARGE SCALE GENOMIC DNA]</scope>
    <source>
        <strain evidence="19 20">CBS 13917</strain>
    </source>
</reference>
<keyword evidence="10" id="KW-0496">Mitochondrion</keyword>
<dbReference type="KEGG" id="kne:92178202"/>
<dbReference type="RefSeq" id="XP_066805275.1">
    <property type="nucleotide sequence ID" value="XM_066944074.1"/>
</dbReference>
<proteinExistence type="inferred from homology"/>
<evidence type="ECO:0000256" key="1">
    <source>
        <dbReference type="ARBA" id="ARBA00002294"/>
    </source>
</evidence>
<evidence type="ECO:0000259" key="17">
    <source>
        <dbReference type="PROSITE" id="PS51186"/>
    </source>
</evidence>
<keyword evidence="20" id="KW-1185">Reference proteome</keyword>
<accession>A0AAW0Z4D2</accession>
<keyword evidence="9" id="KW-0809">Transit peptide</keyword>
<dbReference type="GeneID" id="92178202"/>
<comment type="function">
    <text evidence="1">N-acetylglutamate synthase involved in arginine biosynthesis.</text>
</comment>
<name>A0AAW0Z4D2_9TREE</name>
<comment type="caution">
    <text evidence="19">The sequence shown here is derived from an EMBL/GenBank/DDBJ whole genome shotgun (WGS) entry which is preliminary data.</text>
</comment>
<comment type="pathway">
    <text evidence="3">Amino-acid biosynthesis; L-arginine biosynthesis; N(2)-acetyl-L-ornithine from L-glutamate: step 1/4.</text>
</comment>
<dbReference type="SUPFAM" id="SSF55729">
    <property type="entry name" value="Acyl-CoA N-acyltransferases (Nat)"/>
    <property type="match status" value="1"/>
</dbReference>
<evidence type="ECO:0000256" key="7">
    <source>
        <dbReference type="ARBA" id="ARBA00022605"/>
    </source>
</evidence>
<dbReference type="Proteomes" id="UP001388673">
    <property type="component" value="Unassembled WGS sequence"/>
</dbReference>
<evidence type="ECO:0000256" key="13">
    <source>
        <dbReference type="ARBA" id="ARBA00030346"/>
    </source>
</evidence>
<evidence type="ECO:0000256" key="14">
    <source>
        <dbReference type="ARBA" id="ARBA00033251"/>
    </source>
</evidence>
<evidence type="ECO:0000256" key="15">
    <source>
        <dbReference type="ARBA" id="ARBA00048372"/>
    </source>
</evidence>
<dbReference type="PROSITE" id="PS51186">
    <property type="entry name" value="GNAT"/>
    <property type="match status" value="1"/>
</dbReference>
<protein>
    <recommendedName>
        <fullName evidence="6">Amino-acid acetyltransferase, mitochondrial</fullName>
        <ecNumber evidence="5">2.3.1.1</ecNumber>
    </recommendedName>
    <alternativeName>
        <fullName evidence="12">Arginine-requiring protein 2</fullName>
    </alternativeName>
    <alternativeName>
        <fullName evidence="13">Glutamate N-acetyltransferase</fullName>
    </alternativeName>
    <alternativeName>
        <fullName evidence="14">N-acetylglutamate synthase</fullName>
    </alternativeName>
</protein>
<dbReference type="PROSITE" id="PS51731">
    <property type="entry name" value="GNAT_NAGS"/>
    <property type="match status" value="1"/>
</dbReference>
<dbReference type="GO" id="GO:0006592">
    <property type="term" value="P:ornithine biosynthetic process"/>
    <property type="evidence" value="ECO:0007669"/>
    <property type="project" value="TreeGrafter"/>
</dbReference>
<feature type="region of interest" description="Disordered" evidence="16">
    <location>
        <begin position="74"/>
        <end position="107"/>
    </location>
</feature>
<feature type="compositionally biased region" description="Polar residues" evidence="16">
    <location>
        <begin position="82"/>
        <end position="100"/>
    </location>
</feature>
<dbReference type="PANTHER" id="PTHR23342">
    <property type="entry name" value="N-ACETYLGLUTAMATE SYNTHASE"/>
    <property type="match status" value="1"/>
</dbReference>
<gene>
    <name evidence="19" type="ORF">IAR55_000943</name>
</gene>
<dbReference type="PANTHER" id="PTHR23342:SF4">
    <property type="entry name" value="AMINO-ACID ACETYLTRANSFERASE, MITOCHONDRIAL"/>
    <property type="match status" value="1"/>
</dbReference>
<comment type="similarity">
    <text evidence="4">Belongs to the acetyltransferase family.</text>
</comment>
<evidence type="ECO:0000256" key="8">
    <source>
        <dbReference type="ARBA" id="ARBA00022679"/>
    </source>
</evidence>
<evidence type="ECO:0000256" key="3">
    <source>
        <dbReference type="ARBA" id="ARBA00004925"/>
    </source>
</evidence>
<evidence type="ECO:0000256" key="10">
    <source>
        <dbReference type="ARBA" id="ARBA00023128"/>
    </source>
</evidence>
<keyword evidence="11" id="KW-0012">Acyltransferase</keyword>
<dbReference type="InterPro" id="IPR036393">
    <property type="entry name" value="AceGlu_kinase-like_sf"/>
</dbReference>
<evidence type="ECO:0000313" key="19">
    <source>
        <dbReference type="EMBL" id="KAK8865796.1"/>
    </source>
</evidence>
<evidence type="ECO:0000256" key="11">
    <source>
        <dbReference type="ARBA" id="ARBA00023315"/>
    </source>
</evidence>
<dbReference type="InterPro" id="IPR016181">
    <property type="entry name" value="Acyl_CoA_acyltransferase"/>
</dbReference>
<evidence type="ECO:0000259" key="18">
    <source>
        <dbReference type="PROSITE" id="PS51731"/>
    </source>
</evidence>
<dbReference type="InterPro" id="IPR006855">
    <property type="entry name" value="Vertebrate-like_GNAT_dom"/>
</dbReference>
<dbReference type="EC" id="2.3.1.1" evidence="5"/>
<comment type="subcellular location">
    <subcellularLocation>
        <location evidence="2">Mitochondrion</location>
    </subcellularLocation>
</comment>
<dbReference type="GO" id="GO:0004042">
    <property type="term" value="F:L-glutamate N-acetyltransferase activity"/>
    <property type="evidence" value="ECO:0007669"/>
    <property type="project" value="TreeGrafter"/>
</dbReference>
<dbReference type="AlphaFoldDB" id="A0AAW0Z4D2"/>
<dbReference type="Pfam" id="PF04768">
    <property type="entry name" value="NAT"/>
    <property type="match status" value="2"/>
</dbReference>
<keyword evidence="7" id="KW-0028">Amino-acid biosynthesis</keyword>
<dbReference type="GO" id="GO:0006526">
    <property type="term" value="P:L-arginine biosynthetic process"/>
    <property type="evidence" value="ECO:0007669"/>
    <property type="project" value="TreeGrafter"/>
</dbReference>
<evidence type="ECO:0000256" key="6">
    <source>
        <dbReference type="ARBA" id="ARBA00018802"/>
    </source>
</evidence>
<feature type="domain" description="N-acetyltransferase" evidence="17">
    <location>
        <begin position="426"/>
        <end position="601"/>
    </location>
</feature>
<comment type="catalytic activity">
    <reaction evidence="15">
        <text>L-glutamate + acetyl-CoA = N-acetyl-L-glutamate + CoA + H(+)</text>
        <dbReference type="Rhea" id="RHEA:24292"/>
        <dbReference type="ChEBI" id="CHEBI:15378"/>
        <dbReference type="ChEBI" id="CHEBI:29985"/>
        <dbReference type="ChEBI" id="CHEBI:44337"/>
        <dbReference type="ChEBI" id="CHEBI:57287"/>
        <dbReference type="ChEBI" id="CHEBI:57288"/>
        <dbReference type="EC" id="2.3.1.1"/>
    </reaction>
</comment>
<dbReference type="Gene3D" id="3.40.1160.10">
    <property type="entry name" value="Acetylglutamate kinase-like"/>
    <property type="match status" value="1"/>
</dbReference>
<dbReference type="EMBL" id="JBCAWK010000002">
    <property type="protein sequence ID" value="KAK8865796.1"/>
    <property type="molecule type" value="Genomic_DNA"/>
</dbReference>
<evidence type="ECO:0000256" key="2">
    <source>
        <dbReference type="ARBA" id="ARBA00004173"/>
    </source>
</evidence>
<sequence>MVRPPIPAAPLRAGLARIDRPRASVSAGLTQLRLRHESQTLQEIANEDNDFILSILQASPSVRDSRSYLSSFAPARTPQPIVPSSGQESTGPTIETSASTPGIKPEPNPLVTSLLNPIHRRPALVKIQGPFTDAQMDSICRGMAYLQRMGLVSVIVVDRDDLPSTEPADRYEAQRQRMMVRHEVERVVHFLARHRASARPVLSTVARMADPSGEELGGQKGIKPVENGIFVEEEGLDHVRRAVAEGEIPVLLPVALDSGCRSRRISSNRVLLALASAMSTRPDPASASASASSSSTAGDIDLTPLRLLVINREGGIPSYARSGLPHLSINLASEYSYINRTFQPQWTDTHPTALSNLRLANGCLAHMPKEASALIVSHRSSAAMIANLITNKPAHSASLPHALLVESEGRITRDTPTLLRKGLPVRVLRSMEEVDQDKLTGLLEKSFRRVLDQKAFYERLRNDLDFVIVVGDYGGAAICTLEGKTTSIYPHNHPGPICYLDKFAVHPSHQGDGTVDFLWVALRDETYGLGLLDASNPSIGSLRGVGKGRDLVWRSRSDNPVNKWYFERSSGFVRTKDGKWKVFWCDAEQRLGELWKEREFGGGRLVKVLEKEEVGRVDWWERELGKISSAWTA</sequence>
<feature type="domain" description="N-acetyltransferase" evidence="18">
    <location>
        <begin position="423"/>
        <end position="608"/>
    </location>
</feature>